<dbReference type="SMART" id="SM00849">
    <property type="entry name" value="Lactamase_B"/>
    <property type="match status" value="1"/>
</dbReference>
<evidence type="ECO:0000256" key="3">
    <source>
        <dbReference type="ARBA" id="ARBA00022723"/>
    </source>
</evidence>
<evidence type="ECO:0000313" key="8">
    <source>
        <dbReference type="Proteomes" id="UP000051677"/>
    </source>
</evidence>
<dbReference type="PANTHER" id="PTHR42978">
    <property type="entry name" value="QUORUM-QUENCHING LACTONASE YTNP-RELATED-RELATED"/>
    <property type="match status" value="1"/>
</dbReference>
<keyword evidence="5" id="KW-0862">Zinc</keyword>
<dbReference type="Gene3D" id="3.60.15.10">
    <property type="entry name" value="Ribonuclease Z/Hydroxyacylglutathione hydrolase-like"/>
    <property type="match status" value="1"/>
</dbReference>
<dbReference type="GO" id="GO:0016787">
    <property type="term" value="F:hydrolase activity"/>
    <property type="evidence" value="ECO:0007669"/>
    <property type="project" value="UniProtKB-KW"/>
</dbReference>
<gene>
    <name evidence="7" type="ORF">AO501_18380</name>
</gene>
<keyword evidence="3" id="KW-0479">Metal-binding</keyword>
<dbReference type="InterPro" id="IPR001279">
    <property type="entry name" value="Metallo-B-lactamas"/>
</dbReference>
<dbReference type="InterPro" id="IPR036866">
    <property type="entry name" value="RibonucZ/Hydroxyglut_hydro"/>
</dbReference>
<comment type="cofactor">
    <cofactor evidence="1">
        <name>Zn(2+)</name>
        <dbReference type="ChEBI" id="CHEBI:29105"/>
    </cofactor>
</comment>
<dbReference type="SUPFAM" id="SSF56281">
    <property type="entry name" value="Metallo-hydrolase/oxidoreductase"/>
    <property type="match status" value="1"/>
</dbReference>
<organism evidence="7 8">
    <name type="scientific">Mycobacterium gordonae</name>
    <dbReference type="NCBI Taxonomy" id="1778"/>
    <lineage>
        <taxon>Bacteria</taxon>
        <taxon>Bacillati</taxon>
        <taxon>Actinomycetota</taxon>
        <taxon>Actinomycetes</taxon>
        <taxon>Mycobacteriales</taxon>
        <taxon>Mycobacteriaceae</taxon>
        <taxon>Mycobacterium</taxon>
    </lineage>
</organism>
<sequence length="261" mass="28793">MKVHHLNCGTMNTPGARMVCHVLLLELDNALALVDTGFGVQDCRDPGRVGLFRHAIRPVFQTSETAINQIVGLGFQPSDVRHIVLTHFDFDHIGGLADFPDANVHVTAAEACGAVHAPSLRERLRYRSVQWAHGPKLIEYDATGESWRGFACAKPLDAIGEGVVLVPMPGHTRGHAAVAVQNGEQAGERWVLHCGDAFYHSGTLDRSGVPLMLRTYEGMFAFDRRQLRDNQERLAELYERGEPGLTIVCAHDPGLFEQARR</sequence>
<name>A0A0Q2U5F3_MYCGO</name>
<dbReference type="RefSeq" id="WP_055581015.1">
    <property type="nucleotide sequence ID" value="NZ_LKTM01000361.1"/>
</dbReference>
<evidence type="ECO:0000313" key="7">
    <source>
        <dbReference type="EMBL" id="KQH76000.1"/>
    </source>
</evidence>
<dbReference type="STRING" id="1778.A9W97_22220"/>
<dbReference type="Proteomes" id="UP000051677">
    <property type="component" value="Unassembled WGS sequence"/>
</dbReference>
<dbReference type="Pfam" id="PF00753">
    <property type="entry name" value="Lactamase_B"/>
    <property type="match status" value="1"/>
</dbReference>
<accession>A0A0Q2U5F3</accession>
<protein>
    <recommendedName>
        <fullName evidence="6">Metallo-beta-lactamase domain-containing protein</fullName>
    </recommendedName>
</protein>
<keyword evidence="4" id="KW-0378">Hydrolase</keyword>
<comment type="similarity">
    <text evidence="2">Belongs to the metallo-beta-lactamase superfamily.</text>
</comment>
<reference evidence="7 8" key="1">
    <citation type="submission" date="2015-10" db="EMBL/GenBank/DDBJ databases">
        <title>Mycobacterium gordonae draft genome assembly.</title>
        <authorList>
            <person name="Ustinova V."/>
            <person name="Smirnova T."/>
            <person name="Blagodatskikh K."/>
            <person name="Varlamov D."/>
            <person name="Larionova E."/>
            <person name="Chernousova L."/>
        </authorList>
    </citation>
    <scope>NUCLEOTIDE SEQUENCE [LARGE SCALE GENOMIC DNA]</scope>
    <source>
        <strain evidence="7 8">CTRI 14-8773</strain>
    </source>
</reference>
<dbReference type="EMBL" id="LKTM01000361">
    <property type="protein sequence ID" value="KQH76000.1"/>
    <property type="molecule type" value="Genomic_DNA"/>
</dbReference>
<evidence type="ECO:0000256" key="2">
    <source>
        <dbReference type="ARBA" id="ARBA00007749"/>
    </source>
</evidence>
<evidence type="ECO:0000256" key="4">
    <source>
        <dbReference type="ARBA" id="ARBA00022801"/>
    </source>
</evidence>
<dbReference type="CDD" id="cd07742">
    <property type="entry name" value="metallo-hydrolase-like_MBL-fold"/>
    <property type="match status" value="1"/>
</dbReference>
<evidence type="ECO:0000259" key="6">
    <source>
        <dbReference type="SMART" id="SM00849"/>
    </source>
</evidence>
<dbReference type="PANTHER" id="PTHR42978:SF7">
    <property type="entry name" value="METALLO-HYDROLASE RV2300C-RELATED"/>
    <property type="match status" value="1"/>
</dbReference>
<dbReference type="InterPro" id="IPR051013">
    <property type="entry name" value="MBL_superfamily_lactonases"/>
</dbReference>
<comment type="caution">
    <text evidence="7">The sequence shown here is derived from an EMBL/GenBank/DDBJ whole genome shotgun (WGS) entry which is preliminary data.</text>
</comment>
<feature type="domain" description="Metallo-beta-lactamase" evidence="6">
    <location>
        <begin position="19"/>
        <end position="251"/>
    </location>
</feature>
<evidence type="ECO:0000256" key="5">
    <source>
        <dbReference type="ARBA" id="ARBA00022833"/>
    </source>
</evidence>
<dbReference type="OrthoDB" id="3196337at2"/>
<proteinExistence type="inferred from homology"/>
<dbReference type="AlphaFoldDB" id="A0A0Q2U5F3"/>
<dbReference type="GO" id="GO:0046872">
    <property type="term" value="F:metal ion binding"/>
    <property type="evidence" value="ECO:0007669"/>
    <property type="project" value="UniProtKB-KW"/>
</dbReference>
<evidence type="ECO:0000256" key="1">
    <source>
        <dbReference type="ARBA" id="ARBA00001947"/>
    </source>
</evidence>